<evidence type="ECO:0000256" key="6">
    <source>
        <dbReference type="ARBA" id="ARBA00047334"/>
    </source>
</evidence>
<feature type="binding site" evidence="9">
    <location>
        <position position="174"/>
    </location>
    <ligand>
        <name>2-[(2R,5Z)-2-carboxy-4-methylthiazol-5(2H)-ylidene]ethyl phosphate</name>
        <dbReference type="ChEBI" id="CHEBI:62899"/>
    </ligand>
</feature>
<name>A0A1L3MU89_9BACI</name>
<feature type="binding site" evidence="9">
    <location>
        <begin position="194"/>
        <end position="195"/>
    </location>
    <ligand>
        <name>2-[(2R,5Z)-2-carboxy-4-methylthiazol-5(2H)-ylidene]ethyl phosphate</name>
        <dbReference type="ChEBI" id="CHEBI:62899"/>
    </ligand>
</feature>
<dbReference type="HAMAP" id="MF_00097">
    <property type="entry name" value="TMP_synthase"/>
    <property type="match status" value="1"/>
</dbReference>
<dbReference type="PANTHER" id="PTHR20857">
    <property type="entry name" value="THIAMINE-PHOSPHATE PYROPHOSPHORYLASE"/>
    <property type="match status" value="1"/>
</dbReference>
<evidence type="ECO:0000256" key="1">
    <source>
        <dbReference type="ARBA" id="ARBA00005165"/>
    </source>
</evidence>
<dbReference type="KEGG" id="bwh:A9C19_14745"/>
<dbReference type="GO" id="GO:0009229">
    <property type="term" value="P:thiamine diphosphate biosynthetic process"/>
    <property type="evidence" value="ECO:0007669"/>
    <property type="project" value="UniProtKB-UniRule"/>
</dbReference>
<dbReference type="OrthoDB" id="9812206at2"/>
<keyword evidence="5 9" id="KW-0784">Thiamine biosynthesis</keyword>
<proteinExistence type="inferred from homology"/>
<dbReference type="InterPro" id="IPR022998">
    <property type="entry name" value="ThiamineP_synth_TenI"/>
</dbReference>
<evidence type="ECO:0000256" key="7">
    <source>
        <dbReference type="ARBA" id="ARBA00047851"/>
    </source>
</evidence>
<dbReference type="FunFam" id="3.20.20.70:FF:000096">
    <property type="entry name" value="Thiamine-phosphate synthase"/>
    <property type="match status" value="1"/>
</dbReference>
<dbReference type="RefSeq" id="WP_072580690.1">
    <property type="nucleotide sequence ID" value="NZ_CP016020.1"/>
</dbReference>
<dbReference type="GO" id="GO:0005737">
    <property type="term" value="C:cytoplasm"/>
    <property type="evidence" value="ECO:0007669"/>
    <property type="project" value="TreeGrafter"/>
</dbReference>
<dbReference type="GO" id="GO:0004789">
    <property type="term" value="F:thiamine-phosphate diphosphorylase activity"/>
    <property type="evidence" value="ECO:0007669"/>
    <property type="project" value="UniProtKB-UniRule"/>
</dbReference>
<dbReference type="EMBL" id="CP016020">
    <property type="protein sequence ID" value="APH05893.1"/>
    <property type="molecule type" value="Genomic_DNA"/>
</dbReference>
<dbReference type="AlphaFoldDB" id="A0A1L3MU89"/>
<evidence type="ECO:0000256" key="9">
    <source>
        <dbReference type="HAMAP-Rule" id="MF_00097"/>
    </source>
</evidence>
<keyword evidence="4 9" id="KW-0460">Magnesium</keyword>
<dbReference type="STRING" id="1547283.A9C19_14745"/>
<evidence type="ECO:0000256" key="2">
    <source>
        <dbReference type="ARBA" id="ARBA00022679"/>
    </source>
</evidence>
<organism evidence="13 14">
    <name type="scientific">Bacillus weihaiensis</name>
    <dbReference type="NCBI Taxonomy" id="1547283"/>
    <lineage>
        <taxon>Bacteria</taxon>
        <taxon>Bacillati</taxon>
        <taxon>Bacillota</taxon>
        <taxon>Bacilli</taxon>
        <taxon>Bacillales</taxon>
        <taxon>Bacillaceae</taxon>
        <taxon>Bacillus</taxon>
    </lineage>
</organism>
<evidence type="ECO:0000256" key="8">
    <source>
        <dbReference type="ARBA" id="ARBA00047883"/>
    </source>
</evidence>
<dbReference type="UniPathway" id="UPA00060">
    <property type="reaction ID" value="UER00141"/>
</dbReference>
<comment type="catalytic activity">
    <reaction evidence="7 9 10">
        <text>2-(2-carboxy-4-methylthiazol-5-yl)ethyl phosphate + 4-amino-2-methyl-5-(diphosphooxymethyl)pyrimidine + 2 H(+) = thiamine phosphate + CO2 + diphosphate</text>
        <dbReference type="Rhea" id="RHEA:47848"/>
        <dbReference type="ChEBI" id="CHEBI:15378"/>
        <dbReference type="ChEBI" id="CHEBI:16526"/>
        <dbReference type="ChEBI" id="CHEBI:33019"/>
        <dbReference type="ChEBI" id="CHEBI:37575"/>
        <dbReference type="ChEBI" id="CHEBI:57841"/>
        <dbReference type="ChEBI" id="CHEBI:62890"/>
        <dbReference type="EC" id="2.5.1.3"/>
    </reaction>
</comment>
<feature type="binding site" evidence="9">
    <location>
        <position position="74"/>
    </location>
    <ligand>
        <name>4-amino-2-methyl-5-(diphosphooxymethyl)pyrimidine</name>
        <dbReference type="ChEBI" id="CHEBI:57841"/>
    </ligand>
</feature>
<dbReference type="SUPFAM" id="SSF51391">
    <property type="entry name" value="Thiamin phosphate synthase"/>
    <property type="match status" value="1"/>
</dbReference>
<comment type="catalytic activity">
    <reaction evidence="8 9 10">
        <text>2-[(2R,5Z)-2-carboxy-4-methylthiazol-5(2H)-ylidene]ethyl phosphate + 4-amino-2-methyl-5-(diphosphooxymethyl)pyrimidine + 2 H(+) = thiamine phosphate + CO2 + diphosphate</text>
        <dbReference type="Rhea" id="RHEA:47844"/>
        <dbReference type="ChEBI" id="CHEBI:15378"/>
        <dbReference type="ChEBI" id="CHEBI:16526"/>
        <dbReference type="ChEBI" id="CHEBI:33019"/>
        <dbReference type="ChEBI" id="CHEBI:37575"/>
        <dbReference type="ChEBI" id="CHEBI:57841"/>
        <dbReference type="ChEBI" id="CHEBI:62899"/>
        <dbReference type="EC" id="2.5.1.3"/>
    </reaction>
</comment>
<keyword evidence="3 9" id="KW-0479">Metal-binding</keyword>
<evidence type="ECO:0000313" key="13">
    <source>
        <dbReference type="EMBL" id="APH05893.1"/>
    </source>
</evidence>
<feature type="binding site" evidence="9">
    <location>
        <position position="113"/>
    </location>
    <ligand>
        <name>4-amino-2-methyl-5-(diphosphooxymethyl)pyrimidine</name>
        <dbReference type="ChEBI" id="CHEBI:57841"/>
    </ligand>
</feature>
<reference evidence="13 14" key="1">
    <citation type="journal article" date="2016" name="Sci. Rep.">
        <title>Complete genome sequence and transcriptomic analysis of a novel marine strain Bacillus weihaiensis reveals the mechanism of brown algae degradation.</title>
        <authorList>
            <person name="Zhu Y."/>
            <person name="Chen P."/>
            <person name="Bao Y."/>
            <person name="Men Y."/>
            <person name="Zeng Y."/>
            <person name="Yang J."/>
            <person name="Sun J."/>
            <person name="Sun Y."/>
        </authorList>
    </citation>
    <scope>NUCLEOTIDE SEQUENCE [LARGE SCALE GENOMIC DNA]</scope>
    <source>
        <strain evidence="13 14">Alg07</strain>
    </source>
</reference>
<comment type="pathway">
    <text evidence="1 9 11">Cofactor biosynthesis; thiamine diphosphate biosynthesis; thiamine phosphate from 4-amino-2-methyl-5-diphosphomethylpyrimidine and 4-methyl-5-(2-phosphoethyl)-thiazole: step 1/1.</text>
</comment>
<dbReference type="PANTHER" id="PTHR20857:SF15">
    <property type="entry name" value="THIAMINE-PHOSPHATE SYNTHASE"/>
    <property type="match status" value="1"/>
</dbReference>
<evidence type="ECO:0000256" key="11">
    <source>
        <dbReference type="RuleBase" id="RU004253"/>
    </source>
</evidence>
<gene>
    <name evidence="9" type="primary">thiE</name>
    <name evidence="13" type="ORF">A9C19_14745</name>
</gene>
<feature type="binding site" evidence="9">
    <location>
        <position position="75"/>
    </location>
    <ligand>
        <name>Mg(2+)</name>
        <dbReference type="ChEBI" id="CHEBI:18420"/>
    </ligand>
</feature>
<dbReference type="Gene3D" id="3.20.20.70">
    <property type="entry name" value="Aldolase class I"/>
    <property type="match status" value="1"/>
</dbReference>
<dbReference type="CDD" id="cd00564">
    <property type="entry name" value="TMP_TenI"/>
    <property type="match status" value="1"/>
</dbReference>
<dbReference type="Proteomes" id="UP000181936">
    <property type="component" value="Chromosome"/>
</dbReference>
<dbReference type="GO" id="GO:0000287">
    <property type="term" value="F:magnesium ion binding"/>
    <property type="evidence" value="ECO:0007669"/>
    <property type="project" value="UniProtKB-UniRule"/>
</dbReference>
<evidence type="ECO:0000256" key="4">
    <source>
        <dbReference type="ARBA" id="ARBA00022842"/>
    </source>
</evidence>
<comment type="cofactor">
    <cofactor evidence="9">
        <name>Mg(2+)</name>
        <dbReference type="ChEBI" id="CHEBI:18420"/>
    </cofactor>
    <text evidence="9">Binds 1 Mg(2+) ion per subunit.</text>
</comment>
<evidence type="ECO:0000313" key="14">
    <source>
        <dbReference type="Proteomes" id="UP000181936"/>
    </source>
</evidence>
<dbReference type="NCBIfam" id="TIGR00693">
    <property type="entry name" value="thiE"/>
    <property type="match status" value="1"/>
</dbReference>
<feature type="binding site" evidence="9">
    <location>
        <position position="94"/>
    </location>
    <ligand>
        <name>Mg(2+)</name>
        <dbReference type="ChEBI" id="CHEBI:18420"/>
    </ligand>
</feature>
<evidence type="ECO:0000256" key="5">
    <source>
        <dbReference type="ARBA" id="ARBA00022977"/>
    </source>
</evidence>
<comment type="similarity">
    <text evidence="9 10">Belongs to the thiamine-phosphate synthase family.</text>
</comment>
<comment type="catalytic activity">
    <reaction evidence="6 9 10">
        <text>4-methyl-5-(2-phosphooxyethyl)-thiazole + 4-amino-2-methyl-5-(diphosphooxymethyl)pyrimidine + H(+) = thiamine phosphate + diphosphate</text>
        <dbReference type="Rhea" id="RHEA:22328"/>
        <dbReference type="ChEBI" id="CHEBI:15378"/>
        <dbReference type="ChEBI" id="CHEBI:33019"/>
        <dbReference type="ChEBI" id="CHEBI:37575"/>
        <dbReference type="ChEBI" id="CHEBI:57841"/>
        <dbReference type="ChEBI" id="CHEBI:58296"/>
        <dbReference type="EC" id="2.5.1.3"/>
    </reaction>
</comment>
<evidence type="ECO:0000256" key="3">
    <source>
        <dbReference type="ARBA" id="ARBA00022723"/>
    </source>
</evidence>
<evidence type="ECO:0000256" key="10">
    <source>
        <dbReference type="RuleBase" id="RU003826"/>
    </source>
</evidence>
<evidence type="ECO:0000259" key="12">
    <source>
        <dbReference type="Pfam" id="PF02581"/>
    </source>
</evidence>
<dbReference type="GO" id="GO:0009228">
    <property type="term" value="P:thiamine biosynthetic process"/>
    <property type="evidence" value="ECO:0007669"/>
    <property type="project" value="UniProtKB-KW"/>
</dbReference>
<feature type="binding site" evidence="9">
    <location>
        <begin position="39"/>
        <end position="43"/>
    </location>
    <ligand>
        <name>4-amino-2-methyl-5-(diphosphooxymethyl)pyrimidine</name>
        <dbReference type="ChEBI" id="CHEBI:57841"/>
    </ligand>
</feature>
<accession>A0A1L3MU89</accession>
<keyword evidence="14" id="KW-1185">Reference proteome</keyword>
<dbReference type="Pfam" id="PF02581">
    <property type="entry name" value="TMP-TENI"/>
    <property type="match status" value="1"/>
</dbReference>
<dbReference type="InterPro" id="IPR034291">
    <property type="entry name" value="TMP_synthase"/>
</dbReference>
<dbReference type="InterPro" id="IPR013785">
    <property type="entry name" value="Aldolase_TIM"/>
</dbReference>
<sequence>MNIREALRLYFVMGSQNCKKRDPEKTLTEALDGGITLFQYREKGECSVKDEEKMYLGKKLKQLCEAYQVPFIVNDDLELAIELDADGLHIGQEDGSPHLVRQKFGGNKWLGISTHSVLEVKQAIRDGADYIGVGPMYKTTTKEDASEVVGPELIRAIRNTDEQMKQLPIVGIGGISLSNAKQVYAAGADGIAVISAITNADSISDVTKQLVMMKK</sequence>
<protein>
    <recommendedName>
        <fullName evidence="9">Thiamine-phosphate synthase</fullName>
        <shortName evidence="9">TP synthase</shortName>
        <shortName evidence="9">TPS</shortName>
        <ecNumber evidence="9">2.5.1.3</ecNumber>
    </recommendedName>
    <alternativeName>
        <fullName evidence="9">Thiamine-phosphate pyrophosphorylase</fullName>
        <shortName evidence="9">TMP pyrophosphorylase</shortName>
        <shortName evidence="9">TMP-PPase</shortName>
    </alternativeName>
</protein>
<comment type="function">
    <text evidence="9">Condenses 4-methyl-5-(beta-hydroxyethyl)thiazole monophosphate (THZ-P) and 2-methyl-4-amino-5-hydroxymethyl pyrimidine pyrophosphate (HMP-PP) to form thiamine monophosphate (TMP).</text>
</comment>
<feature type="binding site" evidence="9">
    <location>
        <position position="142"/>
    </location>
    <ligand>
        <name>4-amino-2-methyl-5-(diphosphooxymethyl)pyrimidine</name>
        <dbReference type="ChEBI" id="CHEBI:57841"/>
    </ligand>
</feature>
<feature type="binding site" evidence="9">
    <location>
        <begin position="139"/>
        <end position="141"/>
    </location>
    <ligand>
        <name>2-[(2R,5Z)-2-carboxy-4-methylthiazol-5(2H)-ylidene]ethyl phosphate</name>
        <dbReference type="ChEBI" id="CHEBI:62899"/>
    </ligand>
</feature>
<feature type="domain" description="Thiamine phosphate synthase/TenI" evidence="12">
    <location>
        <begin position="9"/>
        <end position="197"/>
    </location>
</feature>
<dbReference type="InterPro" id="IPR036206">
    <property type="entry name" value="ThiamineP_synth_sf"/>
</dbReference>
<keyword evidence="2 9" id="KW-0808">Transferase</keyword>
<dbReference type="EC" id="2.5.1.3" evidence="9"/>